<evidence type="ECO:0000313" key="3">
    <source>
        <dbReference type="EMBL" id="MCL9684801.1"/>
    </source>
</evidence>
<dbReference type="PANTHER" id="PTHR45648:SF22">
    <property type="entry name" value="GDSL LIPASE_ACYLHYDROLASE FAMILY PROTEIN (AFU_ORTHOLOGUE AFUA_4G14700)"/>
    <property type="match status" value="1"/>
</dbReference>
<dbReference type="SUPFAM" id="SSF52266">
    <property type="entry name" value="SGNH hydrolase"/>
    <property type="match status" value="1"/>
</dbReference>
<feature type="region of interest" description="Disordered" evidence="2">
    <location>
        <begin position="298"/>
        <end position="325"/>
    </location>
</feature>
<proteinExistence type="predicted"/>
<dbReference type="Gene3D" id="3.40.50.1110">
    <property type="entry name" value="SGNH hydrolase"/>
    <property type="match status" value="1"/>
</dbReference>
<dbReference type="AlphaFoldDB" id="A0A9X2IC22"/>
<evidence type="ECO:0000256" key="1">
    <source>
        <dbReference type="ARBA" id="ARBA00022801"/>
    </source>
</evidence>
<sequence length="510" mass="58917">MTRIRQLVVLGDSLSDRGTLDKRKLLGFIPLDFLSGLKGKSPKGRFTNGYLWGDYVSAATAEEFTISHVRKKLNLGHEAQDNADISDEFLTNDALRIENQEAFSLNNDRHVLFKGTRFARYYCEGGLTSYDYSKDFTLDPTIEFPRLILSTLEKKRDDLLADDKKYHVSPLEKSETLVIEWSGANDLITLNQKPTHEEVDNAVNERIKNIEKLVQNGYRNFVLFNLPNLCYTPRFQAKNKKERDNAAECCEYFNVQLAEKCTELNKKYRDLHLPVNLSVFDIATEFEQIYKHPEQHGFEKDKLNSPYTSSDEFKKNQENPEYEKDKISPSEGYMFWDDIHPTADMHNLLAVRFKEQYRTVYEFMSPHREKKLIKDDCELLKKNSFFAREQCPKTPKQQLPEDVAHVLNKIYTNAKSMCLSSSSTRREKGELLKQLVFTLKSQKGNLETIHGLLSAFTMDAENMALIKTHHNPIYDFFVGKKTTRSEDDIAVLQQTLNAHITPTTSTSLVL</sequence>
<evidence type="ECO:0000313" key="4">
    <source>
        <dbReference type="Proteomes" id="UP001139721"/>
    </source>
</evidence>
<dbReference type="InterPro" id="IPR001087">
    <property type="entry name" value="GDSL"/>
</dbReference>
<dbReference type="EMBL" id="JAJKBJ010000014">
    <property type="protein sequence ID" value="MCL9684801.1"/>
    <property type="molecule type" value="Genomic_DNA"/>
</dbReference>
<dbReference type="InterPro" id="IPR051058">
    <property type="entry name" value="GDSL_Est/Lipase"/>
</dbReference>
<dbReference type="GO" id="GO:0016788">
    <property type="term" value="F:hydrolase activity, acting on ester bonds"/>
    <property type="evidence" value="ECO:0007669"/>
    <property type="project" value="InterPro"/>
</dbReference>
<dbReference type="Proteomes" id="UP001139721">
    <property type="component" value="Unassembled WGS sequence"/>
</dbReference>
<evidence type="ECO:0000256" key="2">
    <source>
        <dbReference type="SAM" id="MobiDB-lite"/>
    </source>
</evidence>
<reference evidence="3" key="1">
    <citation type="submission" date="2021-11" db="EMBL/GenBank/DDBJ databases">
        <title>Legionella maioricencis sp. nov., a new species isolated from hot water samples in Mallorca.</title>
        <authorList>
            <person name="Crespi S."/>
            <person name="Drasar V."/>
            <person name="Salva-Serra F."/>
            <person name="Jaen-Luchoro D."/>
            <person name="Pineiro-Iglesias B."/>
            <person name="Aliaga F."/>
            <person name="Fernandez-Juarez V."/>
            <person name="Coll G."/>
            <person name="Moore E.R.B."/>
            <person name="Bennasar-Figueras A."/>
        </authorList>
    </citation>
    <scope>NUCLEOTIDE SEQUENCE</scope>
    <source>
        <strain evidence="3">HCPI-6</strain>
    </source>
</reference>
<name>A0A9X2IC22_9GAMM</name>
<dbReference type="Pfam" id="PF00657">
    <property type="entry name" value="Lipase_GDSL"/>
    <property type="match status" value="1"/>
</dbReference>
<dbReference type="CDD" id="cd01846">
    <property type="entry name" value="fatty_acyltransferase_like"/>
    <property type="match status" value="1"/>
</dbReference>
<dbReference type="RefSeq" id="WP_250421998.1">
    <property type="nucleotide sequence ID" value="NZ_JAJKBJ010000014.1"/>
</dbReference>
<gene>
    <name evidence="3" type="ORF">LOX96_11910</name>
</gene>
<comment type="caution">
    <text evidence="3">The sequence shown here is derived from an EMBL/GenBank/DDBJ whole genome shotgun (WGS) entry which is preliminary data.</text>
</comment>
<keyword evidence="1 3" id="KW-0378">Hydrolase</keyword>
<keyword evidence="4" id="KW-1185">Reference proteome</keyword>
<dbReference type="PANTHER" id="PTHR45648">
    <property type="entry name" value="GDSL LIPASE/ACYLHYDROLASE FAMILY PROTEIN (AFU_ORTHOLOGUE AFUA_4G14700)"/>
    <property type="match status" value="1"/>
</dbReference>
<organism evidence="3 4">
    <name type="scientific">Legionella maioricensis</name>
    <dbReference type="NCBI Taxonomy" id="2896528"/>
    <lineage>
        <taxon>Bacteria</taxon>
        <taxon>Pseudomonadati</taxon>
        <taxon>Pseudomonadota</taxon>
        <taxon>Gammaproteobacteria</taxon>
        <taxon>Legionellales</taxon>
        <taxon>Legionellaceae</taxon>
        <taxon>Legionella</taxon>
    </lineage>
</organism>
<protein>
    <submittedName>
        <fullName evidence="3">SGNH/GDSL hydrolase family protein</fullName>
    </submittedName>
</protein>
<accession>A0A9X2IC22</accession>
<dbReference type="InterPro" id="IPR036514">
    <property type="entry name" value="SGNH_hydro_sf"/>
</dbReference>
<feature type="compositionally biased region" description="Basic and acidic residues" evidence="2">
    <location>
        <begin position="311"/>
        <end position="325"/>
    </location>
</feature>